<reference evidence="1" key="1">
    <citation type="submission" date="2022-11" db="EMBL/GenBank/DDBJ databases">
        <title>Dyadobacter pollutisoli sp. nov., isolated from plastic dumped soil.</title>
        <authorList>
            <person name="Kim J.M."/>
            <person name="Kim K.R."/>
            <person name="Lee J.K."/>
            <person name="Hao L."/>
            <person name="Jeon C.O."/>
        </authorList>
    </citation>
    <scope>NUCLEOTIDE SEQUENCE</scope>
    <source>
        <strain evidence="1">U1</strain>
    </source>
</reference>
<dbReference type="RefSeq" id="WP_267609965.1">
    <property type="nucleotide sequence ID" value="NZ_CP112998.1"/>
</dbReference>
<dbReference type="Proteomes" id="UP001164653">
    <property type="component" value="Chromosome"/>
</dbReference>
<dbReference type="AlphaFoldDB" id="A0A9E8SN88"/>
<dbReference type="EMBL" id="CP112998">
    <property type="protein sequence ID" value="WAC13516.1"/>
    <property type="molecule type" value="Genomic_DNA"/>
</dbReference>
<organism evidence="1 2">
    <name type="scientific">Dyadobacter pollutisoli</name>
    <dbReference type="NCBI Taxonomy" id="2910158"/>
    <lineage>
        <taxon>Bacteria</taxon>
        <taxon>Pseudomonadati</taxon>
        <taxon>Bacteroidota</taxon>
        <taxon>Cytophagia</taxon>
        <taxon>Cytophagales</taxon>
        <taxon>Spirosomataceae</taxon>
        <taxon>Dyadobacter</taxon>
    </lineage>
</organism>
<gene>
    <name evidence="1" type="ORF">ON006_06075</name>
</gene>
<keyword evidence="2" id="KW-1185">Reference proteome</keyword>
<dbReference type="KEGG" id="dpf:ON006_06075"/>
<evidence type="ECO:0000313" key="2">
    <source>
        <dbReference type="Proteomes" id="UP001164653"/>
    </source>
</evidence>
<protein>
    <submittedName>
        <fullName evidence="1">Uncharacterized protein</fullName>
    </submittedName>
</protein>
<name>A0A9E8SN88_9BACT</name>
<evidence type="ECO:0000313" key="1">
    <source>
        <dbReference type="EMBL" id="WAC13516.1"/>
    </source>
</evidence>
<dbReference type="Gene3D" id="1.10.3210.10">
    <property type="entry name" value="Hypothetical protein af1432"/>
    <property type="match status" value="1"/>
</dbReference>
<accession>A0A9E8SN88</accession>
<sequence>MTMSQNDARQTLRYVIELTDVYIKKDYPQWNRRTRKSKELERLTGISANAQTVKYADVIDNSVEIAENDKSFAYVLLKEYIQILAALDKGNPELHQKAKQVVLEALRKL</sequence>
<proteinExistence type="predicted"/>